<keyword evidence="3" id="KW-0547">Nucleotide-binding</keyword>
<keyword evidence="2" id="KW-1003">Cell membrane</keyword>
<dbReference type="Pfam" id="PF00005">
    <property type="entry name" value="ABC_tran"/>
    <property type="match status" value="1"/>
</dbReference>
<evidence type="ECO:0000313" key="10">
    <source>
        <dbReference type="Proteomes" id="UP001500503"/>
    </source>
</evidence>
<evidence type="ECO:0000256" key="7">
    <source>
        <dbReference type="SAM" id="MobiDB-lite"/>
    </source>
</evidence>
<evidence type="ECO:0000313" key="9">
    <source>
        <dbReference type="EMBL" id="GAA4522105.1"/>
    </source>
</evidence>
<gene>
    <name evidence="9" type="ORF">GCM10023191_101100</name>
</gene>
<dbReference type="InterPro" id="IPR027417">
    <property type="entry name" value="P-loop_NTPase"/>
</dbReference>
<dbReference type="PANTHER" id="PTHR43875:SF15">
    <property type="entry name" value="TREHALOSE IMPORT ATP-BINDING PROTEIN SUGC"/>
    <property type="match status" value="1"/>
</dbReference>
<feature type="compositionally biased region" description="Low complexity" evidence="7">
    <location>
        <begin position="421"/>
        <end position="430"/>
    </location>
</feature>
<organism evidence="9 10">
    <name type="scientific">Actinoallomurus oryzae</name>
    <dbReference type="NCBI Taxonomy" id="502180"/>
    <lineage>
        <taxon>Bacteria</taxon>
        <taxon>Bacillati</taxon>
        <taxon>Actinomycetota</taxon>
        <taxon>Actinomycetes</taxon>
        <taxon>Streptosporangiales</taxon>
        <taxon>Thermomonosporaceae</taxon>
        <taxon>Actinoallomurus</taxon>
    </lineage>
</organism>
<protein>
    <submittedName>
        <fullName evidence="9">ABC transporter ATP-binding protein</fullName>
    </submittedName>
</protein>
<dbReference type="InterPro" id="IPR012340">
    <property type="entry name" value="NA-bd_OB-fold"/>
</dbReference>
<dbReference type="SUPFAM" id="SSF50331">
    <property type="entry name" value="MOP-like"/>
    <property type="match status" value="1"/>
</dbReference>
<evidence type="ECO:0000256" key="3">
    <source>
        <dbReference type="ARBA" id="ARBA00022741"/>
    </source>
</evidence>
<keyword evidence="5" id="KW-1278">Translocase</keyword>
<dbReference type="Pfam" id="PF17912">
    <property type="entry name" value="OB_MalK"/>
    <property type="match status" value="1"/>
</dbReference>
<dbReference type="InterPro" id="IPR047641">
    <property type="entry name" value="ABC_transpr_MalK/UgpC-like"/>
</dbReference>
<comment type="caution">
    <text evidence="9">The sequence shown here is derived from an EMBL/GenBank/DDBJ whole genome shotgun (WGS) entry which is preliminary data.</text>
</comment>
<dbReference type="PROSITE" id="PS50893">
    <property type="entry name" value="ABC_TRANSPORTER_2"/>
    <property type="match status" value="1"/>
</dbReference>
<dbReference type="NCBIfam" id="NF008653">
    <property type="entry name" value="PRK11650.1"/>
    <property type="match status" value="1"/>
</dbReference>
<dbReference type="InterPro" id="IPR008995">
    <property type="entry name" value="Mo/tungstate-bd_C_term_dom"/>
</dbReference>
<dbReference type="Gene3D" id="3.40.50.300">
    <property type="entry name" value="P-loop containing nucleotide triphosphate hydrolases"/>
    <property type="match status" value="1"/>
</dbReference>
<evidence type="ECO:0000256" key="4">
    <source>
        <dbReference type="ARBA" id="ARBA00022840"/>
    </source>
</evidence>
<feature type="region of interest" description="Disordered" evidence="7">
    <location>
        <begin position="398"/>
        <end position="444"/>
    </location>
</feature>
<keyword evidence="6" id="KW-0472">Membrane</keyword>
<proteinExistence type="predicted"/>
<reference evidence="10" key="1">
    <citation type="journal article" date="2019" name="Int. J. Syst. Evol. Microbiol.">
        <title>The Global Catalogue of Microorganisms (GCM) 10K type strain sequencing project: providing services to taxonomists for standard genome sequencing and annotation.</title>
        <authorList>
            <consortium name="The Broad Institute Genomics Platform"/>
            <consortium name="The Broad Institute Genome Sequencing Center for Infectious Disease"/>
            <person name="Wu L."/>
            <person name="Ma J."/>
        </authorList>
    </citation>
    <scope>NUCLEOTIDE SEQUENCE [LARGE SCALE GENOMIC DNA]</scope>
    <source>
        <strain evidence="10">JCM 17933</strain>
    </source>
</reference>
<feature type="domain" description="ABC transporter" evidence="8">
    <location>
        <begin position="4"/>
        <end position="235"/>
    </location>
</feature>
<keyword evidence="1" id="KW-0813">Transport</keyword>
<evidence type="ECO:0000256" key="2">
    <source>
        <dbReference type="ARBA" id="ARBA00022475"/>
    </source>
</evidence>
<dbReference type="InterPro" id="IPR040582">
    <property type="entry name" value="OB_MalK-like"/>
</dbReference>
<dbReference type="SUPFAM" id="SSF52540">
    <property type="entry name" value="P-loop containing nucleoside triphosphate hydrolases"/>
    <property type="match status" value="1"/>
</dbReference>
<dbReference type="PROSITE" id="PS00211">
    <property type="entry name" value="ABC_TRANSPORTER_1"/>
    <property type="match status" value="1"/>
</dbReference>
<evidence type="ECO:0000256" key="1">
    <source>
        <dbReference type="ARBA" id="ARBA00022448"/>
    </source>
</evidence>
<dbReference type="InterPro" id="IPR003593">
    <property type="entry name" value="AAA+_ATPase"/>
</dbReference>
<sequence>MAQVVLAGVGKVYPDGTRAVDDLNLNIADGEFLVLVGPSGCGKTTALRMVAGLEEISEGTVSVGGRVVNRVPSRDRDVAMVFQSYALYPHLSVRQNIGFGLTLRKVPKAEIRKRVEEAARTLGLEDYLDRRPRNLSGGQRQRVAMGRAIVREPQAFLMDEPLSNLDAKLRVQMRAEIARIQRDLGVTTIYVTHDQTEAMTLGDRVAVMKKGELQQVAPPQELYDRPANLFVAGFIGSPAMNLLQGELTGTAADLRLKIGGQELRVGPEVLERRPALRDYIGRSLVVGIRPEDMEDARLSEATDGNRLTSTAELVEAMGSDVLVHFGLETSTVVTEDTKELARDAGTDVLGTLETPHTVVVARFSPRTQVKVDDAVEVRVDTARLHFFDLETSAAIWGDEAAGGTGPEAPAAEEPTAEEAAADAPAPAGDATGDDPGDDARKEDR</sequence>
<evidence type="ECO:0000259" key="8">
    <source>
        <dbReference type="PROSITE" id="PS50893"/>
    </source>
</evidence>
<dbReference type="GO" id="GO:0005524">
    <property type="term" value="F:ATP binding"/>
    <property type="evidence" value="ECO:0007669"/>
    <property type="project" value="UniProtKB-KW"/>
</dbReference>
<keyword evidence="4 9" id="KW-0067">ATP-binding</keyword>
<dbReference type="Gene3D" id="2.40.50.140">
    <property type="entry name" value="Nucleic acid-binding proteins"/>
    <property type="match status" value="1"/>
</dbReference>
<evidence type="ECO:0000256" key="6">
    <source>
        <dbReference type="ARBA" id="ARBA00023136"/>
    </source>
</evidence>
<dbReference type="SMART" id="SM00382">
    <property type="entry name" value="AAA"/>
    <property type="match status" value="1"/>
</dbReference>
<dbReference type="EMBL" id="BAABHF010000081">
    <property type="protein sequence ID" value="GAA4522105.1"/>
    <property type="molecule type" value="Genomic_DNA"/>
</dbReference>
<evidence type="ECO:0000256" key="5">
    <source>
        <dbReference type="ARBA" id="ARBA00022967"/>
    </source>
</evidence>
<dbReference type="InterPro" id="IPR017871">
    <property type="entry name" value="ABC_transporter-like_CS"/>
</dbReference>
<dbReference type="CDD" id="cd03301">
    <property type="entry name" value="ABC_MalK_N"/>
    <property type="match status" value="1"/>
</dbReference>
<keyword evidence="10" id="KW-1185">Reference proteome</keyword>
<dbReference type="InterPro" id="IPR015855">
    <property type="entry name" value="ABC_transpr_MalK-like"/>
</dbReference>
<accession>A0ABP8R977</accession>
<dbReference type="Proteomes" id="UP001500503">
    <property type="component" value="Unassembled WGS sequence"/>
</dbReference>
<dbReference type="PANTHER" id="PTHR43875">
    <property type="entry name" value="MALTODEXTRIN IMPORT ATP-BINDING PROTEIN MSMX"/>
    <property type="match status" value="1"/>
</dbReference>
<dbReference type="Gene3D" id="2.40.50.100">
    <property type="match status" value="1"/>
</dbReference>
<name>A0ABP8R977_9ACTN</name>
<dbReference type="InterPro" id="IPR003439">
    <property type="entry name" value="ABC_transporter-like_ATP-bd"/>
</dbReference>
<dbReference type="RefSeq" id="WP_345475818.1">
    <property type="nucleotide sequence ID" value="NZ_BAABHF010000081.1"/>
</dbReference>